<dbReference type="InParanoid" id="A0A1Y2B4J0"/>
<reference evidence="2 3" key="1">
    <citation type="submission" date="2016-07" db="EMBL/GenBank/DDBJ databases">
        <title>Pervasive Adenine N6-methylation of Active Genes in Fungi.</title>
        <authorList>
            <consortium name="DOE Joint Genome Institute"/>
            <person name="Mondo S.J."/>
            <person name="Dannebaum R.O."/>
            <person name="Kuo R.C."/>
            <person name="Labutti K."/>
            <person name="Haridas S."/>
            <person name="Kuo A."/>
            <person name="Salamov A."/>
            <person name="Ahrendt S.R."/>
            <person name="Lipzen A."/>
            <person name="Sullivan W."/>
            <person name="Andreopoulos W.B."/>
            <person name="Clum A."/>
            <person name="Lindquist E."/>
            <person name="Daum C."/>
            <person name="Ramamoorthy G.K."/>
            <person name="Gryganskyi A."/>
            <person name="Culley D."/>
            <person name="Magnuson J.K."/>
            <person name="James T.Y."/>
            <person name="O'Malley M.A."/>
            <person name="Stajich J.E."/>
            <person name="Spatafora J.W."/>
            <person name="Visel A."/>
            <person name="Grigoriev I.V."/>
        </authorList>
    </citation>
    <scope>NUCLEOTIDE SEQUENCE [LARGE SCALE GENOMIC DNA]</scope>
    <source>
        <strain evidence="2 3">68-887.2</strain>
    </source>
</reference>
<protein>
    <submittedName>
        <fullName evidence="2">Mitochondrial PGP phosphatase-domain-containing protein</fullName>
    </submittedName>
</protein>
<dbReference type="STRING" id="71784.A0A1Y2B4J0"/>
<comment type="caution">
    <text evidence="2">The sequence shown here is derived from an EMBL/GenBank/DDBJ whole genome shotgun (WGS) entry which is preliminary data.</text>
</comment>
<organism evidence="2 3">
    <name type="scientific">Naematelia encephala</name>
    <dbReference type="NCBI Taxonomy" id="71784"/>
    <lineage>
        <taxon>Eukaryota</taxon>
        <taxon>Fungi</taxon>
        <taxon>Dikarya</taxon>
        <taxon>Basidiomycota</taxon>
        <taxon>Agaricomycotina</taxon>
        <taxon>Tremellomycetes</taxon>
        <taxon>Tremellales</taxon>
        <taxon>Naemateliaceae</taxon>
        <taxon>Naematelia</taxon>
    </lineage>
</organism>
<dbReference type="Proteomes" id="UP000193986">
    <property type="component" value="Unassembled WGS sequence"/>
</dbReference>
<dbReference type="EMBL" id="MCFC01000028">
    <property type="protein sequence ID" value="ORY28995.1"/>
    <property type="molecule type" value="Genomic_DNA"/>
</dbReference>
<accession>A0A1Y2B4J0</accession>
<feature type="compositionally biased region" description="Basic and acidic residues" evidence="1">
    <location>
        <begin position="221"/>
        <end position="239"/>
    </location>
</feature>
<feature type="compositionally biased region" description="Basic and acidic residues" evidence="1">
    <location>
        <begin position="179"/>
        <end position="190"/>
    </location>
</feature>
<name>A0A1Y2B4J0_9TREE</name>
<feature type="region of interest" description="Disordered" evidence="1">
    <location>
        <begin position="176"/>
        <end position="239"/>
    </location>
</feature>
<sequence length="426" mass="48279">MPLRLSNPVIHLVSIFRPTLLRPDIRVPTIAHVDFTALRKAGFNSVVIDKDNCLTLPHHDELYAPLREVWSRVLAAFEPGRVLVVSNSSGSSKDPGGIAAEHLSLQLGTPVLLHGSPKPSCAPDIIPYFQFRLPRPTTLRSLIRSEASEARQVVEEDEEEVVRRWRKDVEDGPLLGIHTESKVGKQDPGLEGRMNQAQAPIPPEKQRQDSSVNRTQAPRTKTVEKDEEKEGSVVGENDEHKQAREDLRIIVIGDRLFTDMILAHRLSLYLPRPNNARDQRVISIQTTQLPDPSEARLLRWIENKLSRRRIKLGQVDWGRYVFDPQADSKAEIRSPGVRRWWDIKGRIDSVPRLDWRDRDTWTPAPIVLALGRRVGLIGRGIVRGTVGATRWAWARIQARRRIEIVEDSVEKPSIVQLDKGRSPKTA</sequence>
<evidence type="ECO:0000313" key="2">
    <source>
        <dbReference type="EMBL" id="ORY28995.1"/>
    </source>
</evidence>
<dbReference type="InterPro" id="IPR027706">
    <property type="entry name" value="PGP_Pase"/>
</dbReference>
<evidence type="ECO:0000313" key="3">
    <source>
        <dbReference type="Proteomes" id="UP000193986"/>
    </source>
</evidence>
<feature type="compositionally biased region" description="Polar residues" evidence="1">
    <location>
        <begin position="209"/>
        <end position="219"/>
    </location>
</feature>
<proteinExistence type="predicted"/>
<gene>
    <name evidence="2" type="ORF">BCR39DRAFT_533480</name>
</gene>
<dbReference type="Pfam" id="PF09419">
    <property type="entry name" value="PGP_phosphatase"/>
    <property type="match status" value="1"/>
</dbReference>
<dbReference type="AlphaFoldDB" id="A0A1Y2B4J0"/>
<evidence type="ECO:0000256" key="1">
    <source>
        <dbReference type="SAM" id="MobiDB-lite"/>
    </source>
</evidence>
<keyword evidence="3" id="KW-1185">Reference proteome</keyword>
<dbReference type="OrthoDB" id="198652at2759"/>
<dbReference type="GO" id="GO:0008962">
    <property type="term" value="F:phosphatidylglycerophosphatase activity"/>
    <property type="evidence" value="ECO:0007669"/>
    <property type="project" value="InterPro"/>
</dbReference>